<sequence length="198" mass="22544">MPDFLFFSGTVFWGRVITGGDQLSGRHNYGEQESFRPRGKLLLSTNEMPDWSRESDALWRRVLVIPFTQQFSGKSRDNDLDDKLAAEASGILNWLIAGAHDYLKGGELPKCPQVDAATEDARERADSVRMWIDAECELSEKGRISAQRAYDAYSRFRSKLGIEPLTIQKFRARMVNLGIEQKRIKQGNEYVGVRLINI</sequence>
<proteinExistence type="predicted"/>
<evidence type="ECO:0000256" key="1">
    <source>
        <dbReference type="ARBA" id="ARBA00022801"/>
    </source>
</evidence>
<protein>
    <recommendedName>
        <fullName evidence="4">DNA primase/nucleoside triphosphatase C-terminal domain-containing protein</fullName>
    </recommendedName>
</protein>
<reference evidence="2 3" key="1">
    <citation type="submission" date="2019-08" db="EMBL/GenBank/DDBJ databases">
        <authorList>
            <person name="Peeters C."/>
        </authorList>
    </citation>
    <scope>NUCLEOTIDE SEQUENCE [LARGE SCALE GENOMIC DNA]</scope>
    <source>
        <strain evidence="2 3">LMG 31121</strain>
    </source>
</reference>
<accession>A0A5E5AUC7</accession>
<gene>
    <name evidence="2" type="ORF">PSP31121_00982</name>
</gene>
<organism evidence="2 3">
    <name type="scientific">Pandoraea sputorum</name>
    <dbReference type="NCBI Taxonomy" id="93222"/>
    <lineage>
        <taxon>Bacteria</taxon>
        <taxon>Pseudomonadati</taxon>
        <taxon>Pseudomonadota</taxon>
        <taxon>Betaproteobacteria</taxon>
        <taxon>Burkholderiales</taxon>
        <taxon>Burkholderiaceae</taxon>
        <taxon>Pandoraea</taxon>
    </lineage>
</organism>
<dbReference type="AlphaFoldDB" id="A0A5E5AUC7"/>
<evidence type="ECO:0000313" key="3">
    <source>
        <dbReference type="Proteomes" id="UP000335538"/>
    </source>
</evidence>
<dbReference type="NCBIfam" id="TIGR01613">
    <property type="entry name" value="primase_Cterm"/>
    <property type="match status" value="1"/>
</dbReference>
<dbReference type="PANTHER" id="PTHR35372">
    <property type="entry name" value="ATP BINDING PROTEIN-RELATED"/>
    <property type="match status" value="1"/>
</dbReference>
<evidence type="ECO:0008006" key="4">
    <source>
        <dbReference type="Google" id="ProtNLM"/>
    </source>
</evidence>
<dbReference type="EMBL" id="CABPSR010000001">
    <property type="protein sequence ID" value="VVE77004.1"/>
    <property type="molecule type" value="Genomic_DNA"/>
</dbReference>
<dbReference type="Proteomes" id="UP000335538">
    <property type="component" value="Unassembled WGS sequence"/>
</dbReference>
<dbReference type="PANTHER" id="PTHR35372:SF2">
    <property type="entry name" value="SF3 HELICASE DOMAIN-CONTAINING PROTEIN"/>
    <property type="match status" value="1"/>
</dbReference>
<dbReference type="InterPro" id="IPR006500">
    <property type="entry name" value="Helicase_put_C_phage/plasmid"/>
</dbReference>
<keyword evidence="1" id="KW-0378">Hydrolase</keyword>
<name>A0A5E5AUC7_9BURK</name>
<evidence type="ECO:0000313" key="2">
    <source>
        <dbReference type="EMBL" id="VVE77004.1"/>
    </source>
</evidence>
<dbReference type="GO" id="GO:0016787">
    <property type="term" value="F:hydrolase activity"/>
    <property type="evidence" value="ECO:0007669"/>
    <property type="project" value="UniProtKB-KW"/>
</dbReference>
<dbReference type="InterPro" id="IPR051620">
    <property type="entry name" value="ORF904-like_C"/>
</dbReference>